<dbReference type="EMBL" id="JARKIE010000223">
    <property type="protein sequence ID" value="KAJ7664279.1"/>
    <property type="molecule type" value="Genomic_DNA"/>
</dbReference>
<comment type="caution">
    <text evidence="1">The sequence shown here is derived from an EMBL/GenBank/DDBJ whole genome shotgun (WGS) entry which is preliminary data.</text>
</comment>
<organism evidence="1 2">
    <name type="scientific">Mycena rosella</name>
    <name type="common">Pink bonnet</name>
    <name type="synonym">Agaricus rosellus</name>
    <dbReference type="NCBI Taxonomy" id="1033263"/>
    <lineage>
        <taxon>Eukaryota</taxon>
        <taxon>Fungi</taxon>
        <taxon>Dikarya</taxon>
        <taxon>Basidiomycota</taxon>
        <taxon>Agaricomycotina</taxon>
        <taxon>Agaricomycetes</taxon>
        <taxon>Agaricomycetidae</taxon>
        <taxon>Agaricales</taxon>
        <taxon>Marasmiineae</taxon>
        <taxon>Mycenaceae</taxon>
        <taxon>Mycena</taxon>
    </lineage>
</organism>
<gene>
    <name evidence="1" type="ORF">B0H17DRAFT_1184718</name>
</gene>
<proteinExistence type="predicted"/>
<sequence>MDSFQTDRFRCIFIYSRRSDQSVEQFREALQNYLNAREEIPIVQRCWLSRELCWSMSDSSSLVQLRPENRPGESLTGDSILILDYESVEAYEEVNILPLVSLTIAYDMLSRTKLLRDPQVMKLKRGWEGQFMFCQGIMSTKGKK</sequence>
<keyword evidence="2" id="KW-1185">Reference proteome</keyword>
<protein>
    <submittedName>
        <fullName evidence="1">Uncharacterized protein</fullName>
    </submittedName>
</protein>
<name>A0AAD7G474_MYCRO</name>
<dbReference type="Proteomes" id="UP001221757">
    <property type="component" value="Unassembled WGS sequence"/>
</dbReference>
<accession>A0AAD7G474</accession>
<evidence type="ECO:0000313" key="1">
    <source>
        <dbReference type="EMBL" id="KAJ7664279.1"/>
    </source>
</evidence>
<reference evidence="1" key="1">
    <citation type="submission" date="2023-03" db="EMBL/GenBank/DDBJ databases">
        <title>Massive genome expansion in bonnet fungi (Mycena s.s.) driven by repeated elements and novel gene families across ecological guilds.</title>
        <authorList>
            <consortium name="Lawrence Berkeley National Laboratory"/>
            <person name="Harder C.B."/>
            <person name="Miyauchi S."/>
            <person name="Viragh M."/>
            <person name="Kuo A."/>
            <person name="Thoen E."/>
            <person name="Andreopoulos B."/>
            <person name="Lu D."/>
            <person name="Skrede I."/>
            <person name="Drula E."/>
            <person name="Henrissat B."/>
            <person name="Morin E."/>
            <person name="Kohler A."/>
            <person name="Barry K."/>
            <person name="LaButti K."/>
            <person name="Morin E."/>
            <person name="Salamov A."/>
            <person name="Lipzen A."/>
            <person name="Mereny Z."/>
            <person name="Hegedus B."/>
            <person name="Baldrian P."/>
            <person name="Stursova M."/>
            <person name="Weitz H."/>
            <person name="Taylor A."/>
            <person name="Grigoriev I.V."/>
            <person name="Nagy L.G."/>
            <person name="Martin F."/>
            <person name="Kauserud H."/>
        </authorList>
    </citation>
    <scope>NUCLEOTIDE SEQUENCE</scope>
    <source>
        <strain evidence="1">CBHHK067</strain>
    </source>
</reference>
<evidence type="ECO:0000313" key="2">
    <source>
        <dbReference type="Proteomes" id="UP001221757"/>
    </source>
</evidence>
<dbReference type="AlphaFoldDB" id="A0AAD7G474"/>